<dbReference type="PROSITE" id="PS00061">
    <property type="entry name" value="ADH_SHORT"/>
    <property type="match status" value="1"/>
</dbReference>
<proteinExistence type="inferred from homology"/>
<evidence type="ECO:0000313" key="5">
    <source>
        <dbReference type="EMBL" id="RZT84986.1"/>
    </source>
</evidence>
<comment type="caution">
    <text evidence="5">The sequence shown here is derived from an EMBL/GenBank/DDBJ whole genome shotgun (WGS) entry which is preliminary data.</text>
</comment>
<reference evidence="5 6" key="1">
    <citation type="submission" date="2019-02" db="EMBL/GenBank/DDBJ databases">
        <title>Sequencing the genomes of 1000 actinobacteria strains.</title>
        <authorList>
            <person name="Klenk H.-P."/>
        </authorList>
    </citation>
    <scope>NUCLEOTIDE SEQUENCE [LARGE SCALE GENOMIC DNA]</scope>
    <source>
        <strain evidence="5 6">DSM 45779</strain>
    </source>
</reference>
<dbReference type="SUPFAM" id="SSF51735">
    <property type="entry name" value="NAD(P)-binding Rossmann-fold domains"/>
    <property type="match status" value="1"/>
</dbReference>
<keyword evidence="2" id="KW-0560">Oxidoreductase</keyword>
<dbReference type="Pfam" id="PF00106">
    <property type="entry name" value="adh_short"/>
    <property type="match status" value="1"/>
</dbReference>
<dbReference type="InterPro" id="IPR036291">
    <property type="entry name" value="NAD(P)-bd_dom_sf"/>
</dbReference>
<protein>
    <submittedName>
        <fullName evidence="5">NAD(P)-dependent dehydrogenase (Short-subunit alcohol dehydrogenase family)</fullName>
    </submittedName>
</protein>
<accession>A0A4Q7UTF8</accession>
<dbReference type="PRINTS" id="PR00080">
    <property type="entry name" value="SDRFAMILY"/>
</dbReference>
<evidence type="ECO:0000256" key="3">
    <source>
        <dbReference type="RuleBase" id="RU000363"/>
    </source>
</evidence>
<dbReference type="PANTHER" id="PTHR45024">
    <property type="entry name" value="DEHYDROGENASES, SHORT CHAIN"/>
    <property type="match status" value="1"/>
</dbReference>
<dbReference type="InterPro" id="IPR057326">
    <property type="entry name" value="KR_dom"/>
</dbReference>
<dbReference type="SMART" id="SM00822">
    <property type="entry name" value="PKS_KR"/>
    <property type="match status" value="1"/>
</dbReference>
<comment type="similarity">
    <text evidence="1 3">Belongs to the short-chain dehydrogenases/reductases (SDR) family.</text>
</comment>
<dbReference type="RefSeq" id="WP_130289525.1">
    <property type="nucleotide sequence ID" value="NZ_SHKL01000001.1"/>
</dbReference>
<organism evidence="5 6">
    <name type="scientific">Pseudonocardia sediminis</name>
    <dbReference type="NCBI Taxonomy" id="1397368"/>
    <lineage>
        <taxon>Bacteria</taxon>
        <taxon>Bacillati</taxon>
        <taxon>Actinomycetota</taxon>
        <taxon>Actinomycetes</taxon>
        <taxon>Pseudonocardiales</taxon>
        <taxon>Pseudonocardiaceae</taxon>
        <taxon>Pseudonocardia</taxon>
    </lineage>
</organism>
<evidence type="ECO:0000256" key="1">
    <source>
        <dbReference type="ARBA" id="ARBA00006484"/>
    </source>
</evidence>
<keyword evidence="6" id="KW-1185">Reference proteome</keyword>
<evidence type="ECO:0000256" key="2">
    <source>
        <dbReference type="ARBA" id="ARBA00023002"/>
    </source>
</evidence>
<dbReference type="PRINTS" id="PR00081">
    <property type="entry name" value="GDHRDH"/>
</dbReference>
<name>A0A4Q7UTF8_PSEST</name>
<dbReference type="PANTHER" id="PTHR45024:SF2">
    <property type="entry name" value="SCP2 DOMAIN-CONTAINING PROTEIN"/>
    <property type="match status" value="1"/>
</dbReference>
<evidence type="ECO:0000313" key="6">
    <source>
        <dbReference type="Proteomes" id="UP000291591"/>
    </source>
</evidence>
<dbReference type="AlphaFoldDB" id="A0A4Q7UTF8"/>
<feature type="domain" description="Ketoreductase" evidence="4">
    <location>
        <begin position="8"/>
        <end position="187"/>
    </location>
</feature>
<dbReference type="EMBL" id="SHKL01000001">
    <property type="protein sequence ID" value="RZT84986.1"/>
    <property type="molecule type" value="Genomic_DNA"/>
</dbReference>
<dbReference type="GO" id="GO:0016491">
    <property type="term" value="F:oxidoreductase activity"/>
    <property type="evidence" value="ECO:0007669"/>
    <property type="project" value="UniProtKB-KW"/>
</dbReference>
<evidence type="ECO:0000259" key="4">
    <source>
        <dbReference type="SMART" id="SM00822"/>
    </source>
</evidence>
<dbReference type="InterPro" id="IPR051687">
    <property type="entry name" value="Peroxisomal_Beta-Oxidation"/>
</dbReference>
<gene>
    <name evidence="5" type="ORF">EV383_1848</name>
</gene>
<dbReference type="Gene3D" id="1.10.287.4290">
    <property type="match status" value="1"/>
</dbReference>
<dbReference type="OrthoDB" id="9808187at2"/>
<dbReference type="Gene3D" id="3.40.50.720">
    <property type="entry name" value="NAD(P)-binding Rossmann-like Domain"/>
    <property type="match status" value="1"/>
</dbReference>
<sequence length="293" mass="29539">MTLDFTGQVVIVTGAGRGLGRRYALDLGAAGARVVVHARRSDAAGGVVTAIRAAGGEAVAAVADARDGEVLASVALREFGRLDALLCNAGITRDRSFARTTPEDWAEVLDVHLGGAYAACAAVWPHLTGQGSGAIVLTTSGAGLHGNFGQAGYAAAKAGVIGLAKSLAIEGERKGVRVNAVAPMALTDMTRDVFGDGPPSTLAPEAVSPVVLALAHPSCPLTGEVVETGGGWASLLRWERSAGVRFPAGELSPGSVAARWPDIARFDRTADHPRTTADSLAAACAAASSGGTP</sequence>
<dbReference type="InterPro" id="IPR020904">
    <property type="entry name" value="Sc_DH/Rdtase_CS"/>
</dbReference>
<dbReference type="InterPro" id="IPR002347">
    <property type="entry name" value="SDR_fam"/>
</dbReference>
<dbReference type="Proteomes" id="UP000291591">
    <property type="component" value="Unassembled WGS sequence"/>
</dbReference>